<proteinExistence type="predicted"/>
<keyword evidence="1" id="KW-1133">Transmembrane helix</keyword>
<feature type="transmembrane region" description="Helical" evidence="1">
    <location>
        <begin position="43"/>
        <end position="66"/>
    </location>
</feature>
<dbReference type="GO" id="GO:0016020">
    <property type="term" value="C:membrane"/>
    <property type="evidence" value="ECO:0007669"/>
    <property type="project" value="InterPro"/>
</dbReference>
<evidence type="ECO:0000256" key="1">
    <source>
        <dbReference type="SAM" id="Phobius"/>
    </source>
</evidence>
<comment type="caution">
    <text evidence="3">The sequence shown here is derived from an EMBL/GenBank/DDBJ whole genome shotgun (WGS) entry which is preliminary data.</text>
</comment>
<dbReference type="OrthoDB" id="9809908at2"/>
<evidence type="ECO:0000259" key="2">
    <source>
        <dbReference type="Pfam" id="PF06580"/>
    </source>
</evidence>
<feature type="domain" description="Signal transduction histidine kinase internal region" evidence="2">
    <location>
        <begin position="165"/>
        <end position="243"/>
    </location>
</feature>
<dbReference type="RefSeq" id="WP_120213253.1">
    <property type="nucleotide sequence ID" value="NZ_BMCW01000001.1"/>
</dbReference>
<organism evidence="3 4">
    <name type="scientific">Epilithonimonas arachidiradicis</name>
    <dbReference type="NCBI Taxonomy" id="1617282"/>
    <lineage>
        <taxon>Bacteria</taxon>
        <taxon>Pseudomonadati</taxon>
        <taxon>Bacteroidota</taxon>
        <taxon>Flavobacteriia</taxon>
        <taxon>Flavobacteriales</taxon>
        <taxon>Weeksellaceae</taxon>
        <taxon>Chryseobacterium group</taxon>
        <taxon>Epilithonimonas</taxon>
    </lineage>
</organism>
<dbReference type="GO" id="GO:0000155">
    <property type="term" value="F:phosphorelay sensor kinase activity"/>
    <property type="evidence" value="ECO:0007669"/>
    <property type="project" value="InterPro"/>
</dbReference>
<evidence type="ECO:0000313" key="3">
    <source>
        <dbReference type="EMBL" id="RKE88174.1"/>
    </source>
</evidence>
<feature type="transmembrane region" description="Helical" evidence="1">
    <location>
        <begin position="120"/>
        <end position="145"/>
    </location>
</feature>
<feature type="transmembrane region" description="Helical" evidence="1">
    <location>
        <begin position="12"/>
        <end position="31"/>
    </location>
</feature>
<dbReference type="PANTHER" id="PTHR34220">
    <property type="entry name" value="SENSOR HISTIDINE KINASE YPDA"/>
    <property type="match status" value="1"/>
</dbReference>
<feature type="transmembrane region" description="Helical" evidence="1">
    <location>
        <begin position="78"/>
        <end position="100"/>
    </location>
</feature>
<dbReference type="Pfam" id="PF06580">
    <property type="entry name" value="His_kinase"/>
    <property type="match status" value="1"/>
</dbReference>
<reference evidence="3 4" key="1">
    <citation type="submission" date="2018-09" db="EMBL/GenBank/DDBJ databases">
        <title>Genomic Encyclopedia of Archaeal and Bacterial Type Strains, Phase II (KMG-II): from individual species to whole genera.</title>
        <authorList>
            <person name="Goeker M."/>
        </authorList>
    </citation>
    <scope>NUCLEOTIDE SEQUENCE [LARGE SCALE GENOMIC DNA]</scope>
    <source>
        <strain evidence="3 4">DSM 27620</strain>
    </source>
</reference>
<dbReference type="PANTHER" id="PTHR34220:SF7">
    <property type="entry name" value="SENSOR HISTIDINE KINASE YPDA"/>
    <property type="match status" value="1"/>
</dbReference>
<dbReference type="AlphaFoldDB" id="A0A420DAK4"/>
<keyword evidence="3" id="KW-0808">Transferase</keyword>
<keyword evidence="3" id="KW-0418">Kinase</keyword>
<dbReference type="InterPro" id="IPR010559">
    <property type="entry name" value="Sig_transdc_His_kin_internal"/>
</dbReference>
<sequence>MKIGTWKKYQSNIGFQILFWIALFLLIEARNYGEYDNADIQLIFYYDLCHWIFQIISANFIYYVLIKHFFDRKKYLSFLILLLVSLYVFSVINRLFIVYIAEPFFCNFPQDSIYSIFTDIRYLLISYTFSIITGAFAFVSVMFMLRYKSEKQNTTKLLKEKAELELKVLKSQLNPHFLFNTLNNIYSLSIINSGKTSESVSRLSEILDYVLYKGQNKTVNISDEISIIDDYIELEKLRYDERLKIFKRQKLNSENKIPPLLYLSLVENSFKHGAGKSVGDIEINIEIETDENQSVFRIKNTYSETLKSERESLGLNNIEEQLKIFYENQFEFNVSEIGNWYEVEIITPATE</sequence>
<evidence type="ECO:0000313" key="4">
    <source>
        <dbReference type="Proteomes" id="UP000285906"/>
    </source>
</evidence>
<keyword evidence="1" id="KW-0812">Transmembrane</keyword>
<keyword evidence="1" id="KW-0472">Membrane</keyword>
<dbReference type="Proteomes" id="UP000285906">
    <property type="component" value="Unassembled WGS sequence"/>
</dbReference>
<dbReference type="EMBL" id="RAQH01000003">
    <property type="protein sequence ID" value="RKE88174.1"/>
    <property type="molecule type" value="Genomic_DNA"/>
</dbReference>
<gene>
    <name evidence="3" type="ORF">BXY58_1316</name>
</gene>
<protein>
    <submittedName>
        <fullName evidence="3">Histidine kinase</fullName>
    </submittedName>
</protein>
<accession>A0A420DAK4</accession>
<dbReference type="InterPro" id="IPR050640">
    <property type="entry name" value="Bact_2-comp_sensor_kinase"/>
</dbReference>
<name>A0A420DAK4_9FLAO</name>